<dbReference type="AlphaFoldDB" id="A0A3P3R4E8"/>
<evidence type="ECO:0000256" key="3">
    <source>
        <dbReference type="ARBA" id="ARBA00022692"/>
    </source>
</evidence>
<keyword evidence="8" id="KW-1185">Reference proteome</keyword>
<dbReference type="Pfam" id="PF01943">
    <property type="entry name" value="Polysacc_synt"/>
    <property type="match status" value="1"/>
</dbReference>
<dbReference type="EMBL" id="RRCH01000038">
    <property type="protein sequence ID" value="RRJ28342.1"/>
    <property type="molecule type" value="Genomic_DNA"/>
</dbReference>
<protein>
    <submittedName>
        <fullName evidence="7">Flippase</fullName>
    </submittedName>
</protein>
<feature type="transmembrane region" description="Helical" evidence="6">
    <location>
        <begin position="52"/>
        <end position="71"/>
    </location>
</feature>
<accession>A0A3P3R4E8</accession>
<feature type="transmembrane region" description="Helical" evidence="6">
    <location>
        <begin position="459"/>
        <end position="481"/>
    </location>
</feature>
<feature type="transmembrane region" description="Helical" evidence="6">
    <location>
        <begin position="176"/>
        <end position="209"/>
    </location>
</feature>
<evidence type="ECO:0000256" key="4">
    <source>
        <dbReference type="ARBA" id="ARBA00022989"/>
    </source>
</evidence>
<proteinExistence type="predicted"/>
<evidence type="ECO:0000256" key="2">
    <source>
        <dbReference type="ARBA" id="ARBA00022475"/>
    </source>
</evidence>
<comment type="subcellular location">
    <subcellularLocation>
        <location evidence="1">Cell membrane</location>
        <topology evidence="1">Multi-pass membrane protein</topology>
    </subcellularLocation>
</comment>
<keyword evidence="3 6" id="KW-0812">Transmembrane</keyword>
<evidence type="ECO:0000256" key="6">
    <source>
        <dbReference type="SAM" id="Phobius"/>
    </source>
</evidence>
<feature type="transmembrane region" description="Helical" evidence="6">
    <location>
        <begin position="92"/>
        <end position="114"/>
    </location>
</feature>
<feature type="transmembrane region" description="Helical" evidence="6">
    <location>
        <begin position="251"/>
        <end position="277"/>
    </location>
</feature>
<evidence type="ECO:0000313" key="8">
    <source>
        <dbReference type="Proteomes" id="UP000282322"/>
    </source>
</evidence>
<name>A0A3P3R4E8_9EURY</name>
<evidence type="ECO:0000256" key="1">
    <source>
        <dbReference type="ARBA" id="ARBA00004651"/>
    </source>
</evidence>
<sequence>MPSRSDSGLYSSLRSVTRGASVFAVGSGLSKALGFVFQLLLTRGLGAELYGIYTYGFTIAMFIVNFADLGTSKAILKFVPLYEDDPRKQNRLLGLASLTSLGGSVLLGGGVYVSAPTITELTLNNPLLTDVLRLFAVFIVFYTLIRIVSSVFQSVERQAYKMLLENVTTQTIRILFAGIALVVGASVVGVTAAIIVGTVLTFGIAAVVFLSRTSFHPTLGGSRGDIREFYDVSLPLTFSDVGRLLYRRIDVLMVGFLLSAGSRVGVYNIATVLASLLRLPLTGFNQLFPPIASRLYSNGEIEELQSVYTMVTRWTFTVSLLPAAATIVYAEELLGVFGNAFTAGVTVLLLFVLGELMNALAGPSNYMLIMTDHQYVSMVNEWALGVFNVVLNYLFISRFGLVGAALATVSVLSVINLVRVVEVWYLEGLMPYSLKFFKPILAGLGAGAVMYGLKTFLSGYPLLVIGGVVGGIVFALGLFALGIEQEDKEFFVESIPALESVLP</sequence>
<feature type="transmembrane region" description="Helical" evidence="6">
    <location>
        <begin position="375"/>
        <end position="395"/>
    </location>
</feature>
<dbReference type="GO" id="GO:0005886">
    <property type="term" value="C:plasma membrane"/>
    <property type="evidence" value="ECO:0007669"/>
    <property type="project" value="UniProtKB-SubCell"/>
</dbReference>
<dbReference type="InterPro" id="IPR002797">
    <property type="entry name" value="Polysacc_synth"/>
</dbReference>
<dbReference type="CDD" id="cd13128">
    <property type="entry name" value="MATE_Wzx_like"/>
    <property type="match status" value="1"/>
</dbReference>
<keyword evidence="4 6" id="KW-1133">Transmembrane helix</keyword>
<dbReference type="PANTHER" id="PTHR30250">
    <property type="entry name" value="PST FAMILY PREDICTED COLANIC ACID TRANSPORTER"/>
    <property type="match status" value="1"/>
</dbReference>
<feature type="transmembrane region" description="Helical" evidence="6">
    <location>
        <begin position="436"/>
        <end position="453"/>
    </location>
</feature>
<organism evidence="7 8">
    <name type="scientific">Halocatena pleomorpha</name>
    <dbReference type="NCBI Taxonomy" id="1785090"/>
    <lineage>
        <taxon>Archaea</taxon>
        <taxon>Methanobacteriati</taxon>
        <taxon>Methanobacteriota</taxon>
        <taxon>Stenosarchaea group</taxon>
        <taxon>Halobacteria</taxon>
        <taxon>Halobacteriales</taxon>
        <taxon>Natronomonadaceae</taxon>
        <taxon>Halocatena</taxon>
    </lineage>
</organism>
<dbReference type="Proteomes" id="UP000282322">
    <property type="component" value="Unassembled WGS sequence"/>
</dbReference>
<keyword evidence="5 6" id="KW-0472">Membrane</keyword>
<comment type="caution">
    <text evidence="7">The sequence shown here is derived from an EMBL/GenBank/DDBJ whole genome shotgun (WGS) entry which is preliminary data.</text>
</comment>
<feature type="transmembrane region" description="Helical" evidence="6">
    <location>
        <begin position="401"/>
        <end position="424"/>
    </location>
</feature>
<evidence type="ECO:0000256" key="5">
    <source>
        <dbReference type="ARBA" id="ARBA00023136"/>
    </source>
</evidence>
<feature type="transmembrane region" description="Helical" evidence="6">
    <location>
        <begin position="134"/>
        <end position="155"/>
    </location>
</feature>
<feature type="transmembrane region" description="Helical" evidence="6">
    <location>
        <begin position="336"/>
        <end position="354"/>
    </location>
</feature>
<dbReference type="PANTHER" id="PTHR30250:SF27">
    <property type="entry name" value="POLYSACCHARIDE BIOSYNTHESIS PROTEIN"/>
    <property type="match status" value="1"/>
</dbReference>
<dbReference type="InterPro" id="IPR050833">
    <property type="entry name" value="Poly_Biosynth_Transport"/>
</dbReference>
<dbReference type="OrthoDB" id="19148at2157"/>
<evidence type="ECO:0000313" key="7">
    <source>
        <dbReference type="EMBL" id="RRJ28342.1"/>
    </source>
</evidence>
<feature type="transmembrane region" description="Helical" evidence="6">
    <location>
        <begin position="20"/>
        <end position="40"/>
    </location>
</feature>
<keyword evidence="2" id="KW-1003">Cell membrane</keyword>
<reference evidence="7 8" key="1">
    <citation type="submission" date="2018-11" db="EMBL/GenBank/DDBJ databases">
        <title>Taxonoimc description of Halomarina strain SPP-AMP-1.</title>
        <authorList>
            <person name="Pal Y."/>
            <person name="Srinivasana K."/>
            <person name="Verma A."/>
            <person name="Kumar P."/>
        </authorList>
    </citation>
    <scope>NUCLEOTIDE SEQUENCE [LARGE SCALE GENOMIC DNA]</scope>
    <source>
        <strain evidence="7 8">SPP-AMP-1</strain>
    </source>
</reference>
<gene>
    <name evidence="7" type="ORF">EIK79_16000</name>
</gene>